<comment type="subcellular location">
    <subcellularLocation>
        <location evidence="1">Cell membrane</location>
        <topology evidence="1">Multi-pass membrane protein</topology>
    </subcellularLocation>
</comment>
<keyword evidence="2" id="KW-1003">Cell membrane</keyword>
<dbReference type="GO" id="GO:0022857">
    <property type="term" value="F:transmembrane transporter activity"/>
    <property type="evidence" value="ECO:0007669"/>
    <property type="project" value="InterPro"/>
</dbReference>
<evidence type="ECO:0000256" key="5">
    <source>
        <dbReference type="ARBA" id="ARBA00023136"/>
    </source>
</evidence>
<feature type="transmembrane region" description="Helical" evidence="6">
    <location>
        <begin position="258"/>
        <end position="280"/>
    </location>
</feature>
<keyword evidence="3 6" id="KW-0812">Transmembrane</keyword>
<evidence type="ECO:0000256" key="4">
    <source>
        <dbReference type="ARBA" id="ARBA00022989"/>
    </source>
</evidence>
<dbReference type="PANTHER" id="PTHR43370:SF1">
    <property type="entry name" value="GUANOSINE ABC TRANSPORTER PERMEASE PROTEIN NUPQ"/>
    <property type="match status" value="1"/>
</dbReference>
<feature type="transmembrane region" description="Helical" evidence="6">
    <location>
        <begin position="292"/>
        <end position="315"/>
    </location>
</feature>
<keyword evidence="8" id="KW-1185">Reference proteome</keyword>
<name>A0A7W5Y8G7_9ACTN</name>
<dbReference type="Pfam" id="PF02653">
    <property type="entry name" value="BPD_transp_2"/>
    <property type="match status" value="1"/>
</dbReference>
<feature type="transmembrane region" description="Helical" evidence="6">
    <location>
        <begin position="366"/>
        <end position="386"/>
    </location>
</feature>
<keyword evidence="4 6" id="KW-1133">Transmembrane helix</keyword>
<keyword evidence="7" id="KW-0813">Transport</keyword>
<evidence type="ECO:0000256" key="6">
    <source>
        <dbReference type="SAM" id="Phobius"/>
    </source>
</evidence>
<feature type="transmembrane region" description="Helical" evidence="6">
    <location>
        <begin position="209"/>
        <end position="228"/>
    </location>
</feature>
<keyword evidence="7" id="KW-0762">Sugar transport</keyword>
<feature type="transmembrane region" description="Helical" evidence="6">
    <location>
        <begin position="43"/>
        <end position="62"/>
    </location>
</feature>
<evidence type="ECO:0000256" key="2">
    <source>
        <dbReference type="ARBA" id="ARBA00022475"/>
    </source>
</evidence>
<dbReference type="AlphaFoldDB" id="A0A7W5Y8G7"/>
<protein>
    <submittedName>
        <fullName evidence="7">Simple sugar transport system permease protein</fullName>
    </submittedName>
</protein>
<keyword evidence="5 6" id="KW-0472">Membrane</keyword>
<dbReference type="EMBL" id="JACIBV010000001">
    <property type="protein sequence ID" value="MBB3728463.1"/>
    <property type="molecule type" value="Genomic_DNA"/>
</dbReference>
<accession>A0A7W5Y8G7</accession>
<dbReference type="PANTHER" id="PTHR43370">
    <property type="entry name" value="SUGAR ABC TRANSPORTER INTEGRAL MEMBRANE PROTEIN-RELATED"/>
    <property type="match status" value="1"/>
</dbReference>
<feature type="transmembrane region" description="Helical" evidence="6">
    <location>
        <begin position="12"/>
        <end position="31"/>
    </location>
</feature>
<feature type="transmembrane region" description="Helical" evidence="6">
    <location>
        <begin position="96"/>
        <end position="121"/>
    </location>
</feature>
<dbReference type="GO" id="GO:0005886">
    <property type="term" value="C:plasma membrane"/>
    <property type="evidence" value="ECO:0007669"/>
    <property type="project" value="UniProtKB-SubCell"/>
</dbReference>
<sequence length="432" mass="45395">MSVLDAPRVRKYHLTLIAVAVLILVLALVRVVTGKVDITSSGIFQAALVLAVPIGLAGLGGLWAERAGVVNIGLEGMMVLGTWFAGWAGYQWGWQAALVAGLAAGAIGGLLHAIATVGFGVDHIISGVAINLLGPGVTRFLSEVLYAEGTPAAEAGAGITTSPALASRPPEVSLPLFSSGPDVLGALENTHWFLVSDVAGILRGLTHNVGLLVIVAVALIPLTYFVLWRTAFGLRLRSAGENPWAAESLGVNVYLTKYIATVISGALAGLGGVFLVFFTTKYVEGQTGGRGFIGLAAMIFGNWRPGGLAAGASLFGYADGLQLRSSAAVTSFFLFGAILLLLYVGNRIRQLLSSSRETAAAAVAGARDYTVMAFAAMGVVVLMWLWMTVDRLPNEFVFITPHVLTLLVLLVASQRLRMPKADGVRYRRGEQH</sequence>
<feature type="transmembrane region" description="Helical" evidence="6">
    <location>
        <begin position="69"/>
        <end position="90"/>
    </location>
</feature>
<dbReference type="RefSeq" id="WP_183650451.1">
    <property type="nucleotide sequence ID" value="NZ_JACIBV010000001.1"/>
</dbReference>
<feature type="transmembrane region" description="Helical" evidence="6">
    <location>
        <begin position="392"/>
        <end position="412"/>
    </location>
</feature>
<evidence type="ECO:0000256" key="3">
    <source>
        <dbReference type="ARBA" id="ARBA00022692"/>
    </source>
</evidence>
<proteinExistence type="predicted"/>
<gene>
    <name evidence="7" type="ORF">FHR33_004323</name>
</gene>
<feature type="transmembrane region" description="Helical" evidence="6">
    <location>
        <begin position="327"/>
        <end position="345"/>
    </location>
</feature>
<dbReference type="InterPro" id="IPR001851">
    <property type="entry name" value="ABC_transp_permease"/>
</dbReference>
<comment type="caution">
    <text evidence="7">The sequence shown here is derived from an EMBL/GenBank/DDBJ whole genome shotgun (WGS) entry which is preliminary data.</text>
</comment>
<evidence type="ECO:0000256" key="1">
    <source>
        <dbReference type="ARBA" id="ARBA00004651"/>
    </source>
</evidence>
<evidence type="ECO:0000313" key="8">
    <source>
        <dbReference type="Proteomes" id="UP000579945"/>
    </source>
</evidence>
<dbReference type="Proteomes" id="UP000579945">
    <property type="component" value="Unassembled WGS sequence"/>
</dbReference>
<dbReference type="CDD" id="cd06580">
    <property type="entry name" value="TM_PBP1_transp_TpRbsC_like"/>
    <property type="match status" value="1"/>
</dbReference>
<reference evidence="7 8" key="1">
    <citation type="submission" date="2020-08" db="EMBL/GenBank/DDBJ databases">
        <title>Sequencing the genomes of 1000 actinobacteria strains.</title>
        <authorList>
            <person name="Klenk H.-P."/>
        </authorList>
    </citation>
    <scope>NUCLEOTIDE SEQUENCE [LARGE SCALE GENOMIC DNA]</scope>
    <source>
        <strain evidence="7 8">DSM 44320</strain>
    </source>
</reference>
<evidence type="ECO:0000313" key="7">
    <source>
        <dbReference type="EMBL" id="MBB3728463.1"/>
    </source>
</evidence>
<dbReference type="GeneID" id="95390695"/>
<organism evidence="7 8">
    <name type="scientific">Nonomuraea dietziae</name>
    <dbReference type="NCBI Taxonomy" id="65515"/>
    <lineage>
        <taxon>Bacteria</taxon>
        <taxon>Bacillati</taxon>
        <taxon>Actinomycetota</taxon>
        <taxon>Actinomycetes</taxon>
        <taxon>Streptosporangiales</taxon>
        <taxon>Streptosporangiaceae</taxon>
        <taxon>Nonomuraea</taxon>
    </lineage>
</organism>